<dbReference type="Gene3D" id="3.90.1150.10">
    <property type="entry name" value="Aspartate Aminotransferase, domain 1"/>
    <property type="match status" value="1"/>
</dbReference>
<sequence>MANPIFATLPTTIFEEMSGLARALGAINLGQGFPDDPGPEAVRAKAAEAVLNGYNQYPPMAGLPELRQAVARHYARTQGLDLDWEHEVTVTSGATEALASAFLGLIEPGDEVIVFQPLYDAYVPLIRRAGGVPKLVRLSPPEWRFDRAMLEAAFTERTRLVVLNNPINPTGVVLPEEDLALLAEFCVRHDAVAICDEVWEQVVFAPARHRPLIGLPGMRGRCVKIGSAGKMFGLTGWKVGFLCAAPALTRTLARTHQFLTFTTPPNLQAAVAFGLETGEAWFAEMPGRLAASRDRLTEELRREGFAVLPSQGTYFLNLDLPASGIDLADREFALRAVQEAGVASIPVSALYEEAPVTTILRLCFSKSDETLDEGVRRLARARDLVRGDR</sequence>
<dbReference type="EMBL" id="JBHUEY010000001">
    <property type="protein sequence ID" value="MFD1783876.1"/>
    <property type="molecule type" value="Genomic_DNA"/>
</dbReference>
<dbReference type="Proteomes" id="UP001597237">
    <property type="component" value="Unassembled WGS sequence"/>
</dbReference>
<comment type="cofactor">
    <cofactor evidence="1">
        <name>pyridoxal 5'-phosphate</name>
        <dbReference type="ChEBI" id="CHEBI:597326"/>
    </cofactor>
</comment>
<keyword evidence="7" id="KW-1185">Reference proteome</keyword>
<keyword evidence="3" id="KW-0808">Transferase</keyword>
<gene>
    <name evidence="6" type="ORF">ACFSC0_10770</name>
</gene>
<dbReference type="CDD" id="cd00609">
    <property type="entry name" value="AAT_like"/>
    <property type="match status" value="1"/>
</dbReference>
<accession>A0ABW4N1L1</accession>
<dbReference type="SUPFAM" id="SSF53383">
    <property type="entry name" value="PLP-dependent transferases"/>
    <property type="match status" value="1"/>
</dbReference>
<dbReference type="PANTHER" id="PTHR43807">
    <property type="entry name" value="FI04487P"/>
    <property type="match status" value="1"/>
</dbReference>
<evidence type="ECO:0000313" key="6">
    <source>
        <dbReference type="EMBL" id="MFD1783876.1"/>
    </source>
</evidence>
<dbReference type="NCBIfam" id="NF006488">
    <property type="entry name" value="PRK08912.1"/>
    <property type="match status" value="1"/>
</dbReference>
<evidence type="ECO:0000256" key="1">
    <source>
        <dbReference type="ARBA" id="ARBA00001933"/>
    </source>
</evidence>
<dbReference type="Pfam" id="PF00155">
    <property type="entry name" value="Aminotran_1_2"/>
    <property type="match status" value="1"/>
</dbReference>
<evidence type="ECO:0000259" key="5">
    <source>
        <dbReference type="Pfam" id="PF00155"/>
    </source>
</evidence>
<dbReference type="InterPro" id="IPR004839">
    <property type="entry name" value="Aminotransferase_I/II_large"/>
</dbReference>
<dbReference type="InterPro" id="IPR015421">
    <property type="entry name" value="PyrdxlP-dep_Trfase_major"/>
</dbReference>
<comment type="caution">
    <text evidence="6">The sequence shown here is derived from an EMBL/GenBank/DDBJ whole genome shotgun (WGS) entry which is preliminary data.</text>
</comment>
<proteinExistence type="predicted"/>
<evidence type="ECO:0000313" key="7">
    <source>
        <dbReference type="Proteomes" id="UP001597237"/>
    </source>
</evidence>
<dbReference type="InterPro" id="IPR015422">
    <property type="entry name" value="PyrdxlP-dep_Trfase_small"/>
</dbReference>
<keyword evidence="4" id="KW-0663">Pyridoxal phosphate</keyword>
<organism evidence="6 7">
    <name type="scientific">Phenylobacterium terrae</name>
    <dbReference type="NCBI Taxonomy" id="2665495"/>
    <lineage>
        <taxon>Bacteria</taxon>
        <taxon>Pseudomonadati</taxon>
        <taxon>Pseudomonadota</taxon>
        <taxon>Alphaproteobacteria</taxon>
        <taxon>Caulobacterales</taxon>
        <taxon>Caulobacteraceae</taxon>
        <taxon>Phenylobacterium</taxon>
    </lineage>
</organism>
<dbReference type="InterPro" id="IPR015424">
    <property type="entry name" value="PyrdxlP-dep_Trfase"/>
</dbReference>
<reference evidence="7" key="1">
    <citation type="journal article" date="2019" name="Int. J. Syst. Evol. Microbiol.">
        <title>The Global Catalogue of Microorganisms (GCM) 10K type strain sequencing project: providing services to taxonomists for standard genome sequencing and annotation.</title>
        <authorList>
            <consortium name="The Broad Institute Genomics Platform"/>
            <consortium name="The Broad Institute Genome Sequencing Center for Infectious Disease"/>
            <person name="Wu L."/>
            <person name="Ma J."/>
        </authorList>
    </citation>
    <scope>NUCLEOTIDE SEQUENCE [LARGE SCALE GENOMIC DNA]</scope>
    <source>
        <strain evidence="7">DFY28</strain>
    </source>
</reference>
<feature type="domain" description="Aminotransferase class I/classII large" evidence="5">
    <location>
        <begin position="27"/>
        <end position="378"/>
    </location>
</feature>
<keyword evidence="2 6" id="KW-0032">Aminotransferase</keyword>
<dbReference type="InterPro" id="IPR051326">
    <property type="entry name" value="Kynurenine-oxoglutarate_AT"/>
</dbReference>
<evidence type="ECO:0000256" key="3">
    <source>
        <dbReference type="ARBA" id="ARBA00022679"/>
    </source>
</evidence>
<name>A0ABW4N1L1_9CAUL</name>
<dbReference type="GO" id="GO:0008483">
    <property type="term" value="F:transaminase activity"/>
    <property type="evidence" value="ECO:0007669"/>
    <property type="project" value="UniProtKB-KW"/>
</dbReference>
<protein>
    <submittedName>
        <fullName evidence="6">Aminotransferase</fullName>
    </submittedName>
</protein>
<evidence type="ECO:0000256" key="4">
    <source>
        <dbReference type="ARBA" id="ARBA00022898"/>
    </source>
</evidence>
<dbReference type="PANTHER" id="PTHR43807:SF20">
    <property type="entry name" value="FI04487P"/>
    <property type="match status" value="1"/>
</dbReference>
<dbReference type="RefSeq" id="WP_377282932.1">
    <property type="nucleotide sequence ID" value="NZ_JBHRSI010000008.1"/>
</dbReference>
<dbReference type="Gene3D" id="3.40.640.10">
    <property type="entry name" value="Type I PLP-dependent aspartate aminotransferase-like (Major domain)"/>
    <property type="match status" value="1"/>
</dbReference>
<evidence type="ECO:0000256" key="2">
    <source>
        <dbReference type="ARBA" id="ARBA00022576"/>
    </source>
</evidence>